<dbReference type="RefSeq" id="WP_208874878.1">
    <property type="nucleotide sequence ID" value="NZ_CP031320.1"/>
</dbReference>
<dbReference type="Pfam" id="PF18158">
    <property type="entry name" value="AidB_N"/>
    <property type="match status" value="1"/>
</dbReference>
<dbReference type="GO" id="GO:0003995">
    <property type="term" value="F:acyl-CoA dehydrogenase activity"/>
    <property type="evidence" value="ECO:0007669"/>
    <property type="project" value="InterPro"/>
</dbReference>
<evidence type="ECO:0000256" key="2">
    <source>
        <dbReference type="ARBA" id="ARBA00009347"/>
    </source>
</evidence>
<dbReference type="Proteomes" id="UP000254425">
    <property type="component" value="Chromosome"/>
</dbReference>
<feature type="region of interest" description="Disordered" evidence="6">
    <location>
        <begin position="183"/>
        <end position="220"/>
    </location>
</feature>
<feature type="compositionally biased region" description="Polar residues" evidence="6">
    <location>
        <begin position="205"/>
        <end position="220"/>
    </location>
</feature>
<dbReference type="InterPro" id="IPR052904">
    <property type="entry name" value="Acyl-CoA_dehydrogenase-like"/>
</dbReference>
<evidence type="ECO:0000256" key="4">
    <source>
        <dbReference type="ARBA" id="ARBA00022827"/>
    </source>
</evidence>
<dbReference type="Pfam" id="PF00441">
    <property type="entry name" value="Acyl-CoA_dh_1"/>
    <property type="match status" value="1"/>
</dbReference>
<comment type="similarity">
    <text evidence="2 5">Belongs to the acyl-CoA dehydrogenase family.</text>
</comment>
<dbReference type="PANTHER" id="PTHR42707">
    <property type="entry name" value="ACYL-COA DEHYDROGENASE"/>
    <property type="match status" value="1"/>
</dbReference>
<evidence type="ECO:0000259" key="8">
    <source>
        <dbReference type="Pfam" id="PF02770"/>
    </source>
</evidence>
<evidence type="ECO:0000259" key="7">
    <source>
        <dbReference type="Pfam" id="PF00441"/>
    </source>
</evidence>
<evidence type="ECO:0000256" key="1">
    <source>
        <dbReference type="ARBA" id="ARBA00001974"/>
    </source>
</evidence>
<dbReference type="InterPro" id="IPR006089">
    <property type="entry name" value="Acyl-CoA_DH_CS"/>
</dbReference>
<reference evidence="10 11" key="1">
    <citation type="submission" date="2018-07" db="EMBL/GenBank/DDBJ databases">
        <title>Draft genome of the type strain Streptomyces armeniacus ATCC 15676.</title>
        <authorList>
            <person name="Labana P."/>
            <person name="Gosse J.T."/>
            <person name="Boddy C.N."/>
        </authorList>
    </citation>
    <scope>NUCLEOTIDE SEQUENCE [LARGE SCALE GENOMIC DNA]</scope>
    <source>
        <strain evidence="10 11">ATCC 15676</strain>
    </source>
</reference>
<dbReference type="Gene3D" id="6.10.250.600">
    <property type="match status" value="1"/>
</dbReference>
<dbReference type="InterPro" id="IPR009075">
    <property type="entry name" value="AcylCo_DH/oxidase_C"/>
</dbReference>
<evidence type="ECO:0000313" key="11">
    <source>
        <dbReference type="Proteomes" id="UP000254425"/>
    </source>
</evidence>
<evidence type="ECO:0000256" key="6">
    <source>
        <dbReference type="SAM" id="MobiDB-lite"/>
    </source>
</evidence>
<organism evidence="10 11">
    <name type="scientific">Streptomyces armeniacus</name>
    <dbReference type="NCBI Taxonomy" id="83291"/>
    <lineage>
        <taxon>Bacteria</taxon>
        <taxon>Bacillati</taxon>
        <taxon>Actinomycetota</taxon>
        <taxon>Actinomycetes</taxon>
        <taxon>Kitasatosporales</taxon>
        <taxon>Streptomycetaceae</taxon>
        <taxon>Streptomyces</taxon>
    </lineage>
</organism>
<evidence type="ECO:0000256" key="5">
    <source>
        <dbReference type="RuleBase" id="RU362125"/>
    </source>
</evidence>
<dbReference type="SUPFAM" id="SSF56645">
    <property type="entry name" value="Acyl-CoA dehydrogenase NM domain-like"/>
    <property type="match status" value="1"/>
</dbReference>
<evidence type="ECO:0000313" key="10">
    <source>
        <dbReference type="EMBL" id="AXK31396.1"/>
    </source>
</evidence>
<sequence length="613" mass="63732">MATHEVFNQAPPLSDFSTADEPALLDALRRDGAGWGEPELLRLGALAGSPEVQEQARQVEEQPPRLRTHDRYGHRVDEVEFHPAWHQLMTTAVEHGLHAAPWAEPRAGAHLLRAAKFYAWSQAEAGHGCPVSMTYAAVPALRAEPGLAEAYEPLLAARGYDFGLRPPLGKAGLIAGMSMTEKQGGSDVRANTTRAVPSPPDNTDGMASTDSIASTDSMASTDGAGGAEAYRITGHKWFTSAPMSDVFLTLAQTDEGLTCFLLPRVLPDGTRNGLRLQRLKDKLGNHSNASAEIEYENALAWRVGAPGRGVRTIVEMVNVTRLDCVLGSAAGMRAGLRQALHHATYRRAFGAPLAEQPLMRNVLADLALESEAATVLGLRLAAALDRAQAGDADEAALRRLGLAAGKYWVCKRGSAHTAEALECLGGNGYVEESGMPRLYREAPLLSIWEGSGNVAALDVLRALTRDAGTLDAYLAEVDRAAGADRRLDAAVAALRKELAGLAGLSDPAEAQLGARGLAERMALVLQGALLVRHSEAAVADAFCASRLGGEWGRAFGTLPAGTDFGAVLGRVRTGGSGAGADSRTGAGAGTGSAGVAGAGSAAGGANSGAGAAV</sequence>
<dbReference type="PANTHER" id="PTHR42707:SF3">
    <property type="entry name" value="ACYL-COA DEHYDROGENASE AIDB-RELATED"/>
    <property type="match status" value="1"/>
</dbReference>
<feature type="domain" description="Acyl-CoA oxidase/dehydrogenase middle" evidence="8">
    <location>
        <begin position="177"/>
        <end position="297"/>
    </location>
</feature>
<dbReference type="SUPFAM" id="SSF47203">
    <property type="entry name" value="Acyl-CoA dehydrogenase C-terminal domain-like"/>
    <property type="match status" value="1"/>
</dbReference>
<feature type="domain" description="Adaptive response protein AidB N-terminal" evidence="9">
    <location>
        <begin position="8"/>
        <end position="161"/>
    </location>
</feature>
<dbReference type="Gene3D" id="2.40.110.20">
    <property type="match status" value="1"/>
</dbReference>
<dbReference type="InterPro" id="IPR006091">
    <property type="entry name" value="Acyl-CoA_Oxase/DH_mid-dom"/>
</dbReference>
<dbReference type="InterPro" id="IPR041504">
    <property type="entry name" value="AidB_N"/>
</dbReference>
<dbReference type="PROSITE" id="PS00073">
    <property type="entry name" value="ACYL_COA_DH_2"/>
    <property type="match status" value="1"/>
</dbReference>
<dbReference type="AlphaFoldDB" id="A0A345XID0"/>
<keyword evidence="3 5" id="KW-0285">Flavoprotein</keyword>
<keyword evidence="5" id="KW-0560">Oxidoreductase</keyword>
<evidence type="ECO:0000259" key="9">
    <source>
        <dbReference type="Pfam" id="PF18158"/>
    </source>
</evidence>
<dbReference type="Pfam" id="PF02770">
    <property type="entry name" value="Acyl-CoA_dh_M"/>
    <property type="match status" value="1"/>
</dbReference>
<feature type="domain" description="Acyl-CoA dehydrogenase/oxidase C-terminal" evidence="7">
    <location>
        <begin position="307"/>
        <end position="463"/>
    </location>
</feature>
<dbReference type="EMBL" id="CP031320">
    <property type="protein sequence ID" value="AXK31396.1"/>
    <property type="molecule type" value="Genomic_DNA"/>
</dbReference>
<comment type="cofactor">
    <cofactor evidence="1 5">
        <name>FAD</name>
        <dbReference type="ChEBI" id="CHEBI:57692"/>
    </cofactor>
</comment>
<dbReference type="Gene3D" id="1.20.140.10">
    <property type="entry name" value="Butyryl-CoA Dehydrogenase, subunit A, domain 3"/>
    <property type="match status" value="1"/>
</dbReference>
<keyword evidence="11" id="KW-1185">Reference proteome</keyword>
<accession>A0A345XID0</accession>
<dbReference type="InterPro" id="IPR036250">
    <property type="entry name" value="AcylCo_DH-like_C"/>
</dbReference>
<name>A0A345XID0_9ACTN</name>
<protein>
    <submittedName>
        <fullName evidence="10">DNA alkylation response protein</fullName>
    </submittedName>
</protein>
<keyword evidence="4 5" id="KW-0274">FAD</keyword>
<dbReference type="InterPro" id="IPR009100">
    <property type="entry name" value="AcylCoA_DH/oxidase_NM_dom_sf"/>
</dbReference>
<gene>
    <name evidence="10" type="ORF">DVA86_00785</name>
</gene>
<proteinExistence type="inferred from homology"/>
<dbReference type="KEGG" id="sarm:DVA86_00785"/>
<evidence type="ECO:0000256" key="3">
    <source>
        <dbReference type="ARBA" id="ARBA00022630"/>
    </source>
</evidence>